<dbReference type="AlphaFoldDB" id="A0A6G5A2B8"/>
<organism evidence="1">
    <name type="scientific">Rhipicephalus microplus</name>
    <name type="common">Cattle tick</name>
    <name type="synonym">Boophilus microplus</name>
    <dbReference type="NCBI Taxonomy" id="6941"/>
    <lineage>
        <taxon>Eukaryota</taxon>
        <taxon>Metazoa</taxon>
        <taxon>Ecdysozoa</taxon>
        <taxon>Arthropoda</taxon>
        <taxon>Chelicerata</taxon>
        <taxon>Arachnida</taxon>
        <taxon>Acari</taxon>
        <taxon>Parasitiformes</taxon>
        <taxon>Ixodida</taxon>
        <taxon>Ixodoidea</taxon>
        <taxon>Ixodidae</taxon>
        <taxon>Rhipicephalinae</taxon>
        <taxon>Rhipicephalus</taxon>
        <taxon>Boophilus</taxon>
    </lineage>
</organism>
<accession>A0A6G5A2B8</accession>
<sequence>MAIDFWQCLRRKGDCGVTSYLLNHNGVNISVSTINTKRSLPTKMEFLKVLSVVAFLASFCDALYYRTDTPCDFTGISIDDEVLSRLTTRLPEGLESGPEGLYMLFPGFEVGRQTFDGLSKLQKFGPTIPYCANGTRMVQADFFSDDDTHFWSPWKTCSGDEGRVVVRARFTRFTLQFRVVDSPALGVKSRISSRPPCYCAGCSP</sequence>
<proteinExistence type="predicted"/>
<evidence type="ECO:0000313" key="1">
    <source>
        <dbReference type="EMBL" id="NIE44929.1"/>
    </source>
</evidence>
<reference evidence="1" key="1">
    <citation type="submission" date="2020-03" db="EMBL/GenBank/DDBJ databases">
        <title>A transcriptome and proteome of the tick Rhipicephalus microplus shaped by the genetic composition of its hosts and developmental stage.</title>
        <authorList>
            <person name="Garcia G.R."/>
            <person name="Ribeiro J.M.C."/>
            <person name="Maruyama S.R."/>
            <person name="Gardinasse L.G."/>
            <person name="Nelson K."/>
            <person name="Ferreira B.R."/>
            <person name="Andrade T.G."/>
            <person name="Santos I.K.F.M."/>
        </authorList>
    </citation>
    <scope>NUCLEOTIDE SEQUENCE</scope>
    <source>
        <strain evidence="1">NSGR</strain>
        <tissue evidence="1">Salivary glands</tissue>
    </source>
</reference>
<protein>
    <submittedName>
        <fullName evidence="1">Uncharacterized protein</fullName>
    </submittedName>
</protein>
<dbReference type="EMBL" id="GIKN01002656">
    <property type="protein sequence ID" value="NIE44929.1"/>
    <property type="molecule type" value="Transcribed_RNA"/>
</dbReference>
<dbReference type="OrthoDB" id="6496814at2759"/>
<name>A0A6G5A2B8_RHIMP</name>
<dbReference type="VEuPathDB" id="VectorBase:LOC119167437"/>